<dbReference type="AlphaFoldDB" id="A0A6B3TQK6"/>
<dbReference type="InterPro" id="IPR016064">
    <property type="entry name" value="NAD/diacylglycerol_kinase_sf"/>
</dbReference>
<accession>A0A6B3TQK6</accession>
<comment type="cofactor">
    <cofactor evidence="1">
        <name>Mg(2+)</name>
        <dbReference type="ChEBI" id="CHEBI:18420"/>
    </cofactor>
</comment>
<dbReference type="InterPro" id="IPR005218">
    <property type="entry name" value="Diacylglycerol/lipid_kinase"/>
</dbReference>
<dbReference type="RefSeq" id="WP_163251150.1">
    <property type="nucleotide sequence ID" value="NZ_JAAIUV010000008.1"/>
</dbReference>
<evidence type="ECO:0000313" key="13">
    <source>
        <dbReference type="Proteomes" id="UP000481621"/>
    </source>
</evidence>
<comment type="caution">
    <text evidence="12">The sequence shown here is derived from an EMBL/GenBank/DDBJ whole genome shotgun (WGS) entry which is preliminary data.</text>
</comment>
<evidence type="ECO:0000256" key="4">
    <source>
        <dbReference type="ARBA" id="ARBA00022679"/>
    </source>
</evidence>
<sequence>MQEIYFIINPSAGNGRCLNIWKKIEQTLIQENIHFHAFFTEYRGHATKIASQIAVIHDHPKLIIAVGGDGTLHEVLNGIKNHKNIKIGLIPGGSGNDFSREFQIPQDPLDALKVLLRLRKDRPAFIDIGKIMFQDGTEHYFINNMGAGFDVLVAYKVNHSKVKSILNKLGFGRLVYVYFLLKELFLYKTNTIDLMIDGTKSTFKQTWFVTVSNQPYYGGGMKIAPDAAPDDGLLDITVVYQLSRLKLLLVFMTVFWGKHIHFKEVKTFRGKTITIQSRSTMFVHGDGEFIGYTPLHVDIQCKGIQILTRRQPKEEADWKARDTYDIH</sequence>
<keyword evidence="4" id="KW-0808">Transferase</keyword>
<dbReference type="Proteomes" id="UP000481621">
    <property type="component" value="Unassembled WGS sequence"/>
</dbReference>
<evidence type="ECO:0000256" key="9">
    <source>
        <dbReference type="ARBA" id="ARBA00023209"/>
    </source>
</evidence>
<evidence type="ECO:0000313" key="12">
    <source>
        <dbReference type="EMBL" id="NEX78629.1"/>
    </source>
</evidence>
<evidence type="ECO:0000259" key="11">
    <source>
        <dbReference type="PROSITE" id="PS50146"/>
    </source>
</evidence>
<keyword evidence="3" id="KW-0444">Lipid biosynthesis</keyword>
<dbReference type="SUPFAM" id="SSF111331">
    <property type="entry name" value="NAD kinase/diacylglycerol kinase-like"/>
    <property type="match status" value="1"/>
</dbReference>
<protein>
    <submittedName>
        <fullName evidence="12">Diacylglycerol kinase family lipid kinase</fullName>
    </submittedName>
</protein>
<gene>
    <name evidence="12" type="ORF">G4Z05_06915</name>
</gene>
<dbReference type="SMART" id="SM00046">
    <property type="entry name" value="DAGKc"/>
    <property type="match status" value="1"/>
</dbReference>
<keyword evidence="8" id="KW-0443">Lipid metabolism</keyword>
<evidence type="ECO:0000256" key="1">
    <source>
        <dbReference type="ARBA" id="ARBA00001946"/>
    </source>
</evidence>
<dbReference type="NCBIfam" id="TIGR00147">
    <property type="entry name" value="YegS/Rv2252/BmrU family lipid kinase"/>
    <property type="match status" value="1"/>
</dbReference>
<evidence type="ECO:0000256" key="7">
    <source>
        <dbReference type="ARBA" id="ARBA00022840"/>
    </source>
</evidence>
<dbReference type="PROSITE" id="PS50146">
    <property type="entry name" value="DAGK"/>
    <property type="match status" value="1"/>
</dbReference>
<dbReference type="Gene3D" id="3.40.50.10330">
    <property type="entry name" value="Probable inorganic polyphosphate/atp-NAD kinase, domain 1"/>
    <property type="match status" value="1"/>
</dbReference>
<reference evidence="12" key="1">
    <citation type="submission" date="2020-02" db="EMBL/GenBank/DDBJ databases">
        <title>Bacillus sedimentmangrovi sp. nov., isolated from sediment of the mangrove ecosystem.</title>
        <authorList>
            <person name="Liu G."/>
        </authorList>
    </citation>
    <scope>NUCLEOTIDE SEQUENCE [LARGE SCALE GENOMIC DNA]</scope>
    <source>
        <strain evidence="12">SgZ-7</strain>
    </source>
</reference>
<comment type="similarity">
    <text evidence="2">Belongs to the diacylglycerol/lipid kinase family.</text>
</comment>
<keyword evidence="9" id="KW-0594">Phospholipid biosynthesis</keyword>
<dbReference type="InterPro" id="IPR045540">
    <property type="entry name" value="YegS/DAGK_C"/>
</dbReference>
<dbReference type="PANTHER" id="PTHR12358">
    <property type="entry name" value="SPHINGOSINE KINASE"/>
    <property type="match status" value="1"/>
</dbReference>
<feature type="domain" description="DAGKc" evidence="11">
    <location>
        <begin position="1"/>
        <end position="135"/>
    </location>
</feature>
<dbReference type="EMBL" id="JAAIUV010000008">
    <property type="protein sequence ID" value="NEX78629.1"/>
    <property type="molecule type" value="Genomic_DNA"/>
</dbReference>
<dbReference type="GO" id="GO:0008654">
    <property type="term" value="P:phospholipid biosynthetic process"/>
    <property type="evidence" value="ECO:0007669"/>
    <property type="project" value="UniProtKB-KW"/>
</dbReference>
<dbReference type="InterPro" id="IPR017438">
    <property type="entry name" value="ATP-NAD_kinase_N"/>
</dbReference>
<dbReference type="Pfam" id="PF00781">
    <property type="entry name" value="DAGK_cat"/>
    <property type="match status" value="1"/>
</dbReference>
<dbReference type="GO" id="GO:0005524">
    <property type="term" value="F:ATP binding"/>
    <property type="evidence" value="ECO:0007669"/>
    <property type="project" value="UniProtKB-KW"/>
</dbReference>
<keyword evidence="5" id="KW-0547">Nucleotide-binding</keyword>
<proteinExistence type="inferred from homology"/>
<evidence type="ECO:0000256" key="8">
    <source>
        <dbReference type="ARBA" id="ARBA00023098"/>
    </source>
</evidence>
<evidence type="ECO:0000256" key="6">
    <source>
        <dbReference type="ARBA" id="ARBA00022777"/>
    </source>
</evidence>
<organism evidence="12 13">
    <name type="scientific">Neobacillus thermocopriae</name>
    <dbReference type="NCBI Taxonomy" id="1215031"/>
    <lineage>
        <taxon>Bacteria</taxon>
        <taxon>Bacillati</taxon>
        <taxon>Bacillota</taxon>
        <taxon>Bacilli</taxon>
        <taxon>Bacillales</taxon>
        <taxon>Bacillaceae</taxon>
        <taxon>Neobacillus</taxon>
    </lineage>
</organism>
<dbReference type="InterPro" id="IPR050187">
    <property type="entry name" value="Lipid_Phosphate_FormReg"/>
</dbReference>
<dbReference type="GO" id="GO:0016301">
    <property type="term" value="F:kinase activity"/>
    <property type="evidence" value="ECO:0007669"/>
    <property type="project" value="UniProtKB-KW"/>
</dbReference>
<evidence type="ECO:0000256" key="10">
    <source>
        <dbReference type="ARBA" id="ARBA00023264"/>
    </source>
</evidence>
<evidence type="ECO:0000256" key="2">
    <source>
        <dbReference type="ARBA" id="ARBA00005983"/>
    </source>
</evidence>
<keyword evidence="6 12" id="KW-0418">Kinase</keyword>
<dbReference type="Pfam" id="PF19279">
    <property type="entry name" value="YegS_C"/>
    <property type="match status" value="1"/>
</dbReference>
<dbReference type="PANTHER" id="PTHR12358:SF54">
    <property type="entry name" value="SPHINGOSINE KINASE RELATED PROTEIN"/>
    <property type="match status" value="1"/>
</dbReference>
<keyword evidence="13" id="KW-1185">Reference proteome</keyword>
<keyword evidence="10" id="KW-1208">Phospholipid metabolism</keyword>
<evidence type="ECO:0000256" key="5">
    <source>
        <dbReference type="ARBA" id="ARBA00022741"/>
    </source>
</evidence>
<dbReference type="Gene3D" id="2.60.200.40">
    <property type="match status" value="1"/>
</dbReference>
<evidence type="ECO:0000256" key="3">
    <source>
        <dbReference type="ARBA" id="ARBA00022516"/>
    </source>
</evidence>
<dbReference type="InterPro" id="IPR001206">
    <property type="entry name" value="Diacylglycerol_kinase_cat_dom"/>
</dbReference>
<keyword evidence="7" id="KW-0067">ATP-binding</keyword>
<name>A0A6B3TQK6_9BACI</name>